<reference evidence="2" key="2">
    <citation type="journal article" date="2021" name="PeerJ">
        <title>Extensive microbial diversity within the chicken gut microbiome revealed by metagenomics and culture.</title>
        <authorList>
            <person name="Gilroy R."/>
            <person name="Ravi A."/>
            <person name="Getino M."/>
            <person name="Pursley I."/>
            <person name="Horton D.L."/>
            <person name="Alikhan N.F."/>
            <person name="Baker D."/>
            <person name="Gharbi K."/>
            <person name="Hall N."/>
            <person name="Watson M."/>
            <person name="Adriaenssens E.M."/>
            <person name="Foster-Nyarko E."/>
            <person name="Jarju S."/>
            <person name="Secka A."/>
            <person name="Antonio M."/>
            <person name="Oren A."/>
            <person name="Chaudhuri R.R."/>
            <person name="La Ragione R."/>
            <person name="Hildebrand F."/>
            <person name="Pallen M.J."/>
        </authorList>
    </citation>
    <scope>NUCLEOTIDE SEQUENCE</scope>
    <source>
        <strain evidence="2">6086</strain>
    </source>
</reference>
<dbReference type="EMBL" id="DVJM01000185">
    <property type="protein sequence ID" value="HIS79451.1"/>
    <property type="molecule type" value="Genomic_DNA"/>
</dbReference>
<comment type="caution">
    <text evidence="2">The sequence shown here is derived from an EMBL/GenBank/DDBJ whole genome shotgun (WGS) entry which is preliminary data.</text>
</comment>
<evidence type="ECO:0000313" key="2">
    <source>
        <dbReference type="EMBL" id="HIS79451.1"/>
    </source>
</evidence>
<dbReference type="AlphaFoldDB" id="A0A9D1FT65"/>
<feature type="domain" description="Cysteine-rich VLP" evidence="1">
    <location>
        <begin position="23"/>
        <end position="74"/>
    </location>
</feature>
<protein>
    <submittedName>
        <fullName evidence="2">Cysteine-rich VLP protein</fullName>
    </submittedName>
</protein>
<evidence type="ECO:0000259" key="1">
    <source>
        <dbReference type="Pfam" id="PF14194"/>
    </source>
</evidence>
<dbReference type="Proteomes" id="UP000824141">
    <property type="component" value="Unassembled WGS sequence"/>
</dbReference>
<accession>A0A9D1FT65</accession>
<dbReference type="Pfam" id="PF14194">
    <property type="entry name" value="Cys_rich_VLP"/>
    <property type="match status" value="1"/>
</dbReference>
<sequence>MLQLKDLPPMEREGNGSLYRMDAKQRREAVRLIRAHCSFYDNGNCLYLDDGEEVVCPQITSFSVICAFFRQVVLKDEAARGLEAKLFRRETAKRCRVCGRTFSSTSNNAKYCPDCRAAMQRRQKAAYARRRRANVEKSAYEKA</sequence>
<organism evidence="2 3">
    <name type="scientific">Candidatus Caccousia stercoris</name>
    <dbReference type="NCBI Taxonomy" id="2840723"/>
    <lineage>
        <taxon>Bacteria</taxon>
        <taxon>Bacillati</taxon>
        <taxon>Bacillota</taxon>
        <taxon>Clostridia</taxon>
        <taxon>Eubacteriales</taxon>
        <taxon>Oscillospiraceae</taxon>
        <taxon>Oscillospiraceae incertae sedis</taxon>
        <taxon>Candidatus Caccousia</taxon>
    </lineage>
</organism>
<dbReference type="InterPro" id="IPR025973">
    <property type="entry name" value="Cys_rich_VLP_dom"/>
</dbReference>
<reference evidence="2" key="1">
    <citation type="submission" date="2020-10" db="EMBL/GenBank/DDBJ databases">
        <authorList>
            <person name="Gilroy R."/>
        </authorList>
    </citation>
    <scope>NUCLEOTIDE SEQUENCE</scope>
    <source>
        <strain evidence="2">6086</strain>
    </source>
</reference>
<name>A0A9D1FT65_9FIRM</name>
<gene>
    <name evidence="2" type="ORF">IAD03_08785</name>
</gene>
<proteinExistence type="predicted"/>
<evidence type="ECO:0000313" key="3">
    <source>
        <dbReference type="Proteomes" id="UP000824141"/>
    </source>
</evidence>